<evidence type="ECO:0000256" key="2">
    <source>
        <dbReference type="ARBA" id="ARBA00022748"/>
    </source>
</evidence>
<evidence type="ECO:0000259" key="3">
    <source>
        <dbReference type="PROSITE" id="PS51352"/>
    </source>
</evidence>
<dbReference type="GO" id="GO:0017004">
    <property type="term" value="P:cytochrome complex assembly"/>
    <property type="evidence" value="ECO:0007669"/>
    <property type="project" value="UniProtKB-KW"/>
</dbReference>
<accession>A0A3B0SC28</accession>
<feature type="domain" description="Thioredoxin" evidence="3">
    <location>
        <begin position="48"/>
        <end position="191"/>
    </location>
</feature>
<reference evidence="4" key="1">
    <citation type="submission" date="2018-06" db="EMBL/GenBank/DDBJ databases">
        <authorList>
            <person name="Zhirakovskaya E."/>
        </authorList>
    </citation>
    <scope>NUCLEOTIDE SEQUENCE</scope>
</reference>
<protein>
    <submittedName>
        <fullName evidence="4">Thiol:disulfide oxidoreductase TlpA</fullName>
    </submittedName>
</protein>
<dbReference type="CDD" id="cd02966">
    <property type="entry name" value="TlpA_like_family"/>
    <property type="match status" value="1"/>
</dbReference>
<evidence type="ECO:0000256" key="1">
    <source>
        <dbReference type="ARBA" id="ARBA00004196"/>
    </source>
</evidence>
<dbReference type="PROSITE" id="PS51352">
    <property type="entry name" value="THIOREDOXIN_2"/>
    <property type="match status" value="1"/>
</dbReference>
<dbReference type="InterPro" id="IPR050553">
    <property type="entry name" value="Thioredoxin_ResA/DsbE_sf"/>
</dbReference>
<dbReference type="InterPro" id="IPR013766">
    <property type="entry name" value="Thioredoxin_domain"/>
</dbReference>
<dbReference type="EMBL" id="UOEF01000144">
    <property type="protein sequence ID" value="VAV92595.1"/>
    <property type="molecule type" value="Genomic_DNA"/>
</dbReference>
<dbReference type="Gene3D" id="3.40.30.10">
    <property type="entry name" value="Glutaredoxin"/>
    <property type="match status" value="1"/>
</dbReference>
<dbReference type="Pfam" id="PF08534">
    <property type="entry name" value="Redoxin"/>
    <property type="match status" value="1"/>
</dbReference>
<dbReference type="InterPro" id="IPR017937">
    <property type="entry name" value="Thioredoxin_CS"/>
</dbReference>
<dbReference type="PANTHER" id="PTHR42852:SF13">
    <property type="entry name" value="PROTEIN DIPZ"/>
    <property type="match status" value="1"/>
</dbReference>
<dbReference type="SUPFAM" id="SSF52833">
    <property type="entry name" value="Thioredoxin-like"/>
    <property type="match status" value="1"/>
</dbReference>
<dbReference type="AlphaFoldDB" id="A0A3B0SC28"/>
<dbReference type="PROSITE" id="PS00194">
    <property type="entry name" value="THIOREDOXIN_1"/>
    <property type="match status" value="1"/>
</dbReference>
<dbReference type="GO" id="GO:0030313">
    <property type="term" value="C:cell envelope"/>
    <property type="evidence" value="ECO:0007669"/>
    <property type="project" value="UniProtKB-SubCell"/>
</dbReference>
<dbReference type="GO" id="GO:0016491">
    <property type="term" value="F:oxidoreductase activity"/>
    <property type="evidence" value="ECO:0007669"/>
    <property type="project" value="InterPro"/>
</dbReference>
<name>A0A3B0SC28_9ZZZZ</name>
<keyword evidence="2" id="KW-0201">Cytochrome c-type biogenesis</keyword>
<dbReference type="InterPro" id="IPR013740">
    <property type="entry name" value="Redoxin"/>
</dbReference>
<sequence length="191" mass="20805">MLCTVTACDRGSGETEQEIAAAAKDTADFADGETFESESRLIGKLDISQRGAPVVDTPFQNPEGKTVSLSDFKGKPLLVNIWATWCAPCVVEMPMLDELAKREKDRLQVLVVSQDIQGAEKVGPFFKKADFDELKAYTDPDNGLSFGFGSGLMPTTVLYDSNGREVWRVVGAMDWDGARAAMLLEETLTEG</sequence>
<gene>
    <name evidence="4" type="ORF">MNBD_ALPHA04-928</name>
</gene>
<dbReference type="PANTHER" id="PTHR42852">
    <property type="entry name" value="THIOL:DISULFIDE INTERCHANGE PROTEIN DSBE"/>
    <property type="match status" value="1"/>
</dbReference>
<organism evidence="4">
    <name type="scientific">hydrothermal vent metagenome</name>
    <dbReference type="NCBI Taxonomy" id="652676"/>
    <lineage>
        <taxon>unclassified sequences</taxon>
        <taxon>metagenomes</taxon>
        <taxon>ecological metagenomes</taxon>
    </lineage>
</organism>
<dbReference type="InterPro" id="IPR036249">
    <property type="entry name" value="Thioredoxin-like_sf"/>
</dbReference>
<evidence type="ECO:0000313" key="4">
    <source>
        <dbReference type="EMBL" id="VAV92595.1"/>
    </source>
</evidence>
<comment type="subcellular location">
    <subcellularLocation>
        <location evidence="1">Cell envelope</location>
    </subcellularLocation>
</comment>
<proteinExistence type="predicted"/>